<keyword evidence="2" id="KW-0732">Signal</keyword>
<dbReference type="RefSeq" id="WP_380020884.1">
    <property type="nucleotide sequence ID" value="NZ_JBHSHD010000008.1"/>
</dbReference>
<name>A0ABV9QW13_9GAMM</name>
<feature type="region of interest" description="Disordered" evidence="1">
    <location>
        <begin position="131"/>
        <end position="160"/>
    </location>
</feature>
<feature type="signal peptide" evidence="2">
    <location>
        <begin position="1"/>
        <end position="21"/>
    </location>
</feature>
<proteinExistence type="predicted"/>
<feature type="chain" id="PRO_5045731479" evidence="2">
    <location>
        <begin position="22"/>
        <end position="160"/>
    </location>
</feature>
<feature type="compositionally biased region" description="Gly residues" evidence="1">
    <location>
        <begin position="151"/>
        <end position="160"/>
    </location>
</feature>
<evidence type="ECO:0000313" key="4">
    <source>
        <dbReference type="Proteomes" id="UP001595886"/>
    </source>
</evidence>
<gene>
    <name evidence="3" type="ORF">ACFO6Q_10865</name>
</gene>
<dbReference type="EMBL" id="JBHSHD010000008">
    <property type="protein sequence ID" value="MFC4820829.1"/>
    <property type="molecule type" value="Genomic_DNA"/>
</dbReference>
<protein>
    <submittedName>
        <fullName evidence="3">Uncharacterized protein</fullName>
    </submittedName>
</protein>
<comment type="caution">
    <text evidence="3">The sequence shown here is derived from an EMBL/GenBank/DDBJ whole genome shotgun (WGS) entry which is preliminary data.</text>
</comment>
<dbReference type="Proteomes" id="UP001595886">
    <property type="component" value="Unassembled WGS sequence"/>
</dbReference>
<evidence type="ECO:0000256" key="2">
    <source>
        <dbReference type="SAM" id="SignalP"/>
    </source>
</evidence>
<accession>A0ABV9QW13</accession>
<evidence type="ECO:0000256" key="1">
    <source>
        <dbReference type="SAM" id="MobiDB-lite"/>
    </source>
</evidence>
<reference evidence="4" key="1">
    <citation type="journal article" date="2019" name="Int. J. Syst. Evol. Microbiol.">
        <title>The Global Catalogue of Microorganisms (GCM) 10K type strain sequencing project: providing services to taxonomists for standard genome sequencing and annotation.</title>
        <authorList>
            <consortium name="The Broad Institute Genomics Platform"/>
            <consortium name="The Broad Institute Genome Sequencing Center for Infectious Disease"/>
            <person name="Wu L."/>
            <person name="Ma J."/>
        </authorList>
    </citation>
    <scope>NUCLEOTIDE SEQUENCE [LARGE SCALE GENOMIC DNA]</scope>
    <source>
        <strain evidence="4">CCUG 30340</strain>
    </source>
</reference>
<organism evidence="3 4">
    <name type="scientific">Dokdonella ginsengisoli</name>
    <dbReference type="NCBI Taxonomy" id="363846"/>
    <lineage>
        <taxon>Bacteria</taxon>
        <taxon>Pseudomonadati</taxon>
        <taxon>Pseudomonadota</taxon>
        <taxon>Gammaproteobacteria</taxon>
        <taxon>Lysobacterales</taxon>
        <taxon>Rhodanobacteraceae</taxon>
        <taxon>Dokdonella</taxon>
    </lineage>
</organism>
<keyword evidence="4" id="KW-1185">Reference proteome</keyword>
<sequence>MKSLGLVLALAACGVAGTAAAKGPQWKFKADTPAQFDEQATKVREEMKPDGQYGEIGASDRNAVEADLGKIAELLGRKGSASALSDGEQVELANAQERVNAVLTRNDGDRLVCTYERRSGSNFKYKSCMTASQRDAVRRKSQEGFQNELLKGGGSQMKGN</sequence>
<evidence type="ECO:0000313" key="3">
    <source>
        <dbReference type="EMBL" id="MFC4820829.1"/>
    </source>
</evidence>